<dbReference type="STRING" id="53326.A0A016UCV3"/>
<feature type="region of interest" description="Disordered" evidence="1">
    <location>
        <begin position="241"/>
        <end position="265"/>
    </location>
</feature>
<evidence type="ECO:0000313" key="2">
    <source>
        <dbReference type="EMBL" id="EYC12433.1"/>
    </source>
</evidence>
<evidence type="ECO:0000256" key="1">
    <source>
        <dbReference type="SAM" id="MobiDB-lite"/>
    </source>
</evidence>
<dbReference type="OrthoDB" id="5860066at2759"/>
<dbReference type="AlphaFoldDB" id="A0A016UCV3"/>
<dbReference type="Proteomes" id="UP000024635">
    <property type="component" value="Unassembled WGS sequence"/>
</dbReference>
<reference evidence="3" key="1">
    <citation type="journal article" date="2015" name="Nat. Genet.">
        <title>The genome and transcriptome of the zoonotic hookworm Ancylostoma ceylanicum identify infection-specific gene families.</title>
        <authorList>
            <person name="Schwarz E.M."/>
            <person name="Hu Y."/>
            <person name="Antoshechkin I."/>
            <person name="Miller M.M."/>
            <person name="Sternberg P.W."/>
            <person name="Aroian R.V."/>
        </authorList>
    </citation>
    <scope>NUCLEOTIDE SEQUENCE</scope>
    <source>
        <strain evidence="3">HY135</strain>
    </source>
</reference>
<comment type="caution">
    <text evidence="2">The sequence shown here is derived from an EMBL/GenBank/DDBJ whole genome shotgun (WGS) entry which is preliminary data.</text>
</comment>
<proteinExistence type="predicted"/>
<organism evidence="2 3">
    <name type="scientific">Ancylostoma ceylanicum</name>
    <dbReference type="NCBI Taxonomy" id="53326"/>
    <lineage>
        <taxon>Eukaryota</taxon>
        <taxon>Metazoa</taxon>
        <taxon>Ecdysozoa</taxon>
        <taxon>Nematoda</taxon>
        <taxon>Chromadorea</taxon>
        <taxon>Rhabditida</taxon>
        <taxon>Rhabditina</taxon>
        <taxon>Rhabditomorpha</taxon>
        <taxon>Strongyloidea</taxon>
        <taxon>Ancylostomatidae</taxon>
        <taxon>Ancylostomatinae</taxon>
        <taxon>Ancylostoma</taxon>
    </lineage>
</organism>
<accession>A0A016UCV3</accession>
<gene>
    <name evidence="2" type="primary">Acey_s0047.g1476</name>
    <name evidence="2" type="ORF">Y032_0047g1476</name>
</gene>
<protein>
    <submittedName>
        <fullName evidence="2">Uncharacterized protein</fullName>
    </submittedName>
</protein>
<feature type="region of interest" description="Disordered" evidence="1">
    <location>
        <begin position="151"/>
        <end position="176"/>
    </location>
</feature>
<feature type="compositionally biased region" description="Polar residues" evidence="1">
    <location>
        <begin position="243"/>
        <end position="265"/>
    </location>
</feature>
<evidence type="ECO:0000313" key="3">
    <source>
        <dbReference type="Proteomes" id="UP000024635"/>
    </source>
</evidence>
<name>A0A016UCV3_9BILA</name>
<feature type="region of interest" description="Disordered" evidence="1">
    <location>
        <begin position="1"/>
        <end position="26"/>
    </location>
</feature>
<feature type="compositionally biased region" description="Basic and acidic residues" evidence="1">
    <location>
        <begin position="157"/>
        <end position="171"/>
    </location>
</feature>
<keyword evidence="3" id="KW-1185">Reference proteome</keyword>
<sequence>MYKHQSTCRVRRHSGHSTRTAPPEFSSINGVNEVALSHYRHFYEATTNTYHVADNGYQTDLHSSGIVSAHKYPTRHERGFSLEEQLFMLYMKQNPEIVSSLGLEYSPSTGKAMEELPWRMVELRLVDGGSGSPALSQSPRPGRFLKKCQTAPSNHIRKGDVPAKEHDESPRYAHGTMPAEKRIGSLIKYEMMRLKEREDELRRSRKDLGLPSLEETMELWKQGNSDGLSYRSAANYARMNDFPSAQLQRNPQPSEPSSTNGSWDY</sequence>
<dbReference type="EMBL" id="JARK01001383">
    <property type="protein sequence ID" value="EYC12433.1"/>
    <property type="molecule type" value="Genomic_DNA"/>
</dbReference>